<reference evidence="3 5" key="1">
    <citation type="submission" date="2022-04" db="EMBL/GenBank/DDBJ databases">
        <title>Chromosome-level reference genomes for two strains of Caenorhabditis briggsae: an improved platform for comparative genomics.</title>
        <authorList>
            <person name="Stevens L."/>
            <person name="Andersen E."/>
        </authorList>
    </citation>
    <scope>NUCLEOTIDE SEQUENCE [LARGE SCALE GENOMIC DNA]</scope>
    <source>
        <strain evidence="3">VX34</strain>
        <tissue evidence="3">Whole-organism</tissue>
    </source>
</reference>
<dbReference type="Proteomes" id="UP000829354">
    <property type="component" value="Chromosome IV"/>
</dbReference>
<evidence type="ECO:0000313" key="4">
    <source>
        <dbReference type="Proteomes" id="UP000827892"/>
    </source>
</evidence>
<dbReference type="EMBL" id="CP092623">
    <property type="protein sequence ID" value="UMM30347.1"/>
    <property type="molecule type" value="Genomic_DNA"/>
</dbReference>
<feature type="transmembrane region" description="Helical" evidence="1">
    <location>
        <begin position="34"/>
        <end position="54"/>
    </location>
</feature>
<reference evidence="2 4" key="2">
    <citation type="submission" date="2022-05" db="EMBL/GenBank/DDBJ databases">
        <title>Chromosome-level reference genomes for two strains of Caenorhabditis briggsae: an improved platform for comparative genomics.</title>
        <authorList>
            <person name="Stevens L."/>
            <person name="Andersen E.C."/>
        </authorList>
    </citation>
    <scope>NUCLEOTIDE SEQUENCE [LARGE SCALE GENOMIC DNA]</scope>
    <source>
        <strain evidence="2">QX1410_ONT</strain>
        <tissue evidence="2">Whole-organism</tissue>
    </source>
</reference>
<organism evidence="2 4">
    <name type="scientific">Caenorhabditis briggsae</name>
    <dbReference type="NCBI Taxonomy" id="6238"/>
    <lineage>
        <taxon>Eukaryota</taxon>
        <taxon>Metazoa</taxon>
        <taxon>Ecdysozoa</taxon>
        <taxon>Nematoda</taxon>
        <taxon>Chromadorea</taxon>
        <taxon>Rhabditida</taxon>
        <taxon>Rhabditina</taxon>
        <taxon>Rhabditomorpha</taxon>
        <taxon>Rhabditoidea</taxon>
        <taxon>Rhabditidae</taxon>
        <taxon>Peloderinae</taxon>
        <taxon>Caenorhabditis</taxon>
    </lineage>
</organism>
<accession>A0AAE9AH64</accession>
<keyword evidence="1" id="KW-1133">Transmembrane helix</keyword>
<evidence type="ECO:0000313" key="2">
    <source>
        <dbReference type="EMBL" id="ULT97176.1"/>
    </source>
</evidence>
<protein>
    <submittedName>
        <fullName evidence="2">Uncharacterized protein</fullName>
    </submittedName>
</protein>
<dbReference type="Proteomes" id="UP000827892">
    <property type="component" value="Chromosome IV"/>
</dbReference>
<dbReference type="AlphaFoldDB" id="A0AAE9AH64"/>
<keyword evidence="1" id="KW-0812">Transmembrane</keyword>
<evidence type="ECO:0000313" key="5">
    <source>
        <dbReference type="Proteomes" id="UP000829354"/>
    </source>
</evidence>
<dbReference type="EMBL" id="CP090894">
    <property type="protein sequence ID" value="ULT97176.1"/>
    <property type="molecule type" value="Genomic_DNA"/>
</dbReference>
<evidence type="ECO:0000256" key="1">
    <source>
        <dbReference type="SAM" id="Phobius"/>
    </source>
</evidence>
<name>A0AAE9AH64_CAEBR</name>
<keyword evidence="5" id="KW-1185">Reference proteome</keyword>
<proteinExistence type="predicted"/>
<keyword evidence="1" id="KW-0472">Membrane</keyword>
<sequence>MQEGQLNSGELVKALNEVKMNGNNQKIKEDGSSFRFYVFIAFVISIFAYLAALFNRESVCNLLRTDHNEYFVQ</sequence>
<gene>
    <name evidence="2" type="ORF">L3Y34_005180</name>
    <name evidence="3" type="ORF">L5515_012266</name>
</gene>
<evidence type="ECO:0000313" key="3">
    <source>
        <dbReference type="EMBL" id="UMM30347.1"/>
    </source>
</evidence>